<evidence type="ECO:0000313" key="2">
    <source>
        <dbReference type="Proteomes" id="UP001597419"/>
    </source>
</evidence>
<accession>A0ABW5GN73</accession>
<name>A0ABW5GN73_9PSEU</name>
<organism evidence="1 2">
    <name type="scientific">Amycolatopsis samaneae</name>
    <dbReference type="NCBI Taxonomy" id="664691"/>
    <lineage>
        <taxon>Bacteria</taxon>
        <taxon>Bacillati</taxon>
        <taxon>Actinomycetota</taxon>
        <taxon>Actinomycetes</taxon>
        <taxon>Pseudonocardiales</taxon>
        <taxon>Pseudonocardiaceae</taxon>
        <taxon>Amycolatopsis</taxon>
    </lineage>
</organism>
<reference evidence="2" key="1">
    <citation type="journal article" date="2019" name="Int. J. Syst. Evol. Microbiol.">
        <title>The Global Catalogue of Microorganisms (GCM) 10K type strain sequencing project: providing services to taxonomists for standard genome sequencing and annotation.</title>
        <authorList>
            <consortium name="The Broad Institute Genomics Platform"/>
            <consortium name="The Broad Institute Genome Sequencing Center for Infectious Disease"/>
            <person name="Wu L."/>
            <person name="Ma J."/>
        </authorList>
    </citation>
    <scope>NUCLEOTIDE SEQUENCE [LARGE SCALE GENOMIC DNA]</scope>
    <source>
        <strain evidence="2">CGMCC 4.7643</strain>
    </source>
</reference>
<comment type="caution">
    <text evidence="1">The sequence shown here is derived from an EMBL/GenBank/DDBJ whole genome shotgun (WGS) entry which is preliminary data.</text>
</comment>
<dbReference type="RefSeq" id="WP_345401292.1">
    <property type="nucleotide sequence ID" value="NZ_BAABHG010000012.1"/>
</dbReference>
<dbReference type="EMBL" id="JBHUKU010000015">
    <property type="protein sequence ID" value="MFD2462233.1"/>
    <property type="molecule type" value="Genomic_DNA"/>
</dbReference>
<proteinExistence type="predicted"/>
<evidence type="ECO:0000313" key="1">
    <source>
        <dbReference type="EMBL" id="MFD2462233.1"/>
    </source>
</evidence>
<protein>
    <submittedName>
        <fullName evidence="1">Uncharacterized protein</fullName>
    </submittedName>
</protein>
<keyword evidence="2" id="KW-1185">Reference proteome</keyword>
<sequence>MTELGFSLSLPDGFIELPVGSLDEEGFRSLAAAIAERFGLHPDAGIDQGLAESTVMLATTAAAAEAGGSSYTAAGFFRSPEDAGRPIMALVNCFCLESDHSSAEVAIAGLEELHHGTANGPVEVVELPAGPAVVTQSVTSGDVPAGEDTVEITEHAITAWIPGTKVLLGLAVTSNNTEDWVHVADLARGIFGTFEWAGNPG</sequence>
<dbReference type="Proteomes" id="UP001597419">
    <property type="component" value="Unassembled WGS sequence"/>
</dbReference>
<gene>
    <name evidence="1" type="ORF">ACFSYJ_26750</name>
</gene>